<keyword evidence="2" id="KW-1185">Reference proteome</keyword>
<comment type="caution">
    <text evidence="1">The sequence shown here is derived from an EMBL/GenBank/DDBJ whole genome shotgun (WGS) entry which is preliminary data.</text>
</comment>
<dbReference type="AlphaFoldDB" id="A0A967AQV8"/>
<protein>
    <submittedName>
        <fullName evidence="1">Uncharacterized protein</fullName>
    </submittedName>
</protein>
<evidence type="ECO:0000313" key="2">
    <source>
        <dbReference type="Proteomes" id="UP000707206"/>
    </source>
</evidence>
<name>A0A967AQV8_9FLAO</name>
<organism evidence="1 2">
    <name type="scientific">Pelagihabitans pacificus</name>
    <dbReference type="NCBI Taxonomy" id="2696054"/>
    <lineage>
        <taxon>Bacteria</taxon>
        <taxon>Pseudomonadati</taxon>
        <taxon>Bacteroidota</taxon>
        <taxon>Flavobacteriia</taxon>
        <taxon>Flavobacteriales</taxon>
        <taxon>Flavobacteriaceae</taxon>
        <taxon>Pelagihabitans</taxon>
    </lineage>
</organism>
<evidence type="ECO:0000313" key="1">
    <source>
        <dbReference type="EMBL" id="NHF58524.1"/>
    </source>
</evidence>
<dbReference type="InterPro" id="IPR046155">
    <property type="entry name" value="DUF6157"/>
</dbReference>
<dbReference type="Pfam" id="PF19654">
    <property type="entry name" value="DUF6157"/>
    <property type="match status" value="1"/>
</dbReference>
<gene>
    <name evidence="1" type="ORF">FK220_004190</name>
</gene>
<reference evidence="1" key="2">
    <citation type="submission" date="2020-03" db="EMBL/GenBank/DDBJ databases">
        <title>Flavobacteriaceae bacterium strain TP-CH-4, a member of the family Flavobacteriaceae isolated from a deep-sea seamount.</title>
        <authorList>
            <person name="Zhang D.-C."/>
        </authorList>
    </citation>
    <scope>NUCLEOTIDE SEQUENCE</scope>
    <source>
        <strain evidence="1">TP-CH-4</strain>
    </source>
</reference>
<dbReference type="EMBL" id="VIKU02000001">
    <property type="protein sequence ID" value="NHF58524.1"/>
    <property type="molecule type" value="Genomic_DNA"/>
</dbReference>
<sequence length="138" mass="16063">MDMHSINYYNTFIEIAPDSPTAKGEMPPLKGEKKSIANLQFEMLHENPYKYTSDDVLFGVFATRQNFDEHELEEQREQYFSKGRPCLRASPLTKKFGWGVHADEEGKIAIYGAETEEYKDFLEDDSIKKVKAMRTKRK</sequence>
<accession>A0A967AQV8</accession>
<reference evidence="1" key="1">
    <citation type="submission" date="2019-07" db="EMBL/GenBank/DDBJ databases">
        <authorList>
            <person name="De-Chao Zhang Q."/>
        </authorList>
    </citation>
    <scope>NUCLEOTIDE SEQUENCE</scope>
    <source>
        <strain evidence="1">TP-CH-4</strain>
    </source>
</reference>
<dbReference type="Proteomes" id="UP000707206">
    <property type="component" value="Unassembled WGS sequence"/>
</dbReference>
<proteinExistence type="predicted"/>